<sequence length="78" mass="8305">MGDEHAEEHPATVFVGSWLPMVMHVFVAGCDDLLARCAQCGQRCGRLHGQGGTQAVIAHKDNNFAENAAKSTSQLLLG</sequence>
<dbReference type="EMBL" id="CP033896">
    <property type="protein sequence ID" value="AZA14249.1"/>
    <property type="molecule type" value="Genomic_DNA"/>
</dbReference>
<name>A0A3G6J8L7_9CORY</name>
<evidence type="ECO:0000313" key="1">
    <source>
        <dbReference type="EMBL" id="AZA14249.1"/>
    </source>
</evidence>
<protein>
    <submittedName>
        <fullName evidence="1">Uncharacterized protein</fullName>
    </submittedName>
</protein>
<gene>
    <name evidence="1" type="ORF">CCHOA_09330</name>
</gene>
<dbReference type="KEGG" id="ccho:CCHOA_09330"/>
<reference evidence="1 2" key="1">
    <citation type="submission" date="2018-11" db="EMBL/GenBank/DDBJ databases">
        <authorList>
            <person name="Kleinhagauer T."/>
            <person name="Glaeser S.P."/>
            <person name="Spergser J."/>
            <person name="Ruckert C."/>
            <person name="Kaempfer P."/>
            <person name="Busse H.-J."/>
        </authorList>
    </citation>
    <scope>NUCLEOTIDE SEQUENCE [LARGE SCALE GENOMIC DNA]</scope>
    <source>
        <strain evidence="1 2">200CH</strain>
    </source>
</reference>
<evidence type="ECO:0000313" key="2">
    <source>
        <dbReference type="Proteomes" id="UP000269019"/>
    </source>
</evidence>
<proteinExistence type="predicted"/>
<dbReference type="Proteomes" id="UP000269019">
    <property type="component" value="Chromosome"/>
</dbReference>
<dbReference type="AlphaFoldDB" id="A0A3G6J8L7"/>
<organism evidence="1 2">
    <name type="scientific">Corynebacterium choanae</name>
    <dbReference type="NCBI Taxonomy" id="1862358"/>
    <lineage>
        <taxon>Bacteria</taxon>
        <taxon>Bacillati</taxon>
        <taxon>Actinomycetota</taxon>
        <taxon>Actinomycetes</taxon>
        <taxon>Mycobacteriales</taxon>
        <taxon>Corynebacteriaceae</taxon>
        <taxon>Corynebacterium</taxon>
    </lineage>
</organism>
<accession>A0A3G6J8L7</accession>
<keyword evidence="2" id="KW-1185">Reference proteome</keyword>